<accession>A0A7J6NT88</accession>
<proteinExistence type="predicted"/>
<evidence type="ECO:0000313" key="3">
    <source>
        <dbReference type="Proteomes" id="UP000541610"/>
    </source>
</evidence>
<protein>
    <submittedName>
        <fullName evidence="2">Uncharacterized protein</fullName>
    </submittedName>
</protein>
<reference evidence="2 3" key="1">
    <citation type="submission" date="2020-04" db="EMBL/GenBank/DDBJ databases">
        <title>Perkinsus olseni comparative genomics.</title>
        <authorList>
            <person name="Bogema D.R."/>
        </authorList>
    </citation>
    <scope>NUCLEOTIDE SEQUENCE [LARGE SCALE GENOMIC DNA]</scope>
    <source>
        <strain evidence="2">00978-12</strain>
    </source>
</reference>
<sequence>MRLALVVAVLLHASLGKDLPSKKPSFLAAGGTPPITSLYSQPTGRCYSSRGELKDCTCSNGTVPFFTEFYAWCPSSTRCLHTPDIGRSTESEMINAALFVLVQVLTCGLLMLQADANVLAVGTYEGWDDDYRFFCKMDIEQSTEMEIAADVDIRHG</sequence>
<feature type="signal peptide" evidence="1">
    <location>
        <begin position="1"/>
        <end position="16"/>
    </location>
</feature>
<dbReference type="AlphaFoldDB" id="A0A7J6NT88"/>
<name>A0A7J6NT88_PEROL</name>
<dbReference type="EMBL" id="JABANP010000207">
    <property type="protein sequence ID" value="KAF4686810.1"/>
    <property type="molecule type" value="Genomic_DNA"/>
</dbReference>
<gene>
    <name evidence="2" type="ORF">FOZ60_004780</name>
</gene>
<keyword evidence="1" id="KW-0732">Signal</keyword>
<organism evidence="2 3">
    <name type="scientific">Perkinsus olseni</name>
    <name type="common">Perkinsus atlanticus</name>
    <dbReference type="NCBI Taxonomy" id="32597"/>
    <lineage>
        <taxon>Eukaryota</taxon>
        <taxon>Sar</taxon>
        <taxon>Alveolata</taxon>
        <taxon>Perkinsozoa</taxon>
        <taxon>Perkinsea</taxon>
        <taxon>Perkinsida</taxon>
        <taxon>Perkinsidae</taxon>
        <taxon>Perkinsus</taxon>
    </lineage>
</organism>
<feature type="chain" id="PRO_5029771683" evidence="1">
    <location>
        <begin position="17"/>
        <end position="156"/>
    </location>
</feature>
<evidence type="ECO:0000256" key="1">
    <source>
        <dbReference type="SAM" id="SignalP"/>
    </source>
</evidence>
<comment type="caution">
    <text evidence="2">The sequence shown here is derived from an EMBL/GenBank/DDBJ whole genome shotgun (WGS) entry which is preliminary data.</text>
</comment>
<evidence type="ECO:0000313" key="2">
    <source>
        <dbReference type="EMBL" id="KAF4686810.1"/>
    </source>
</evidence>
<dbReference type="Proteomes" id="UP000541610">
    <property type="component" value="Unassembled WGS sequence"/>
</dbReference>